<feature type="region of interest" description="Disordered" evidence="1">
    <location>
        <begin position="1"/>
        <end position="58"/>
    </location>
</feature>
<dbReference type="Proteomes" id="UP000604046">
    <property type="component" value="Unassembled WGS sequence"/>
</dbReference>
<proteinExistence type="predicted"/>
<evidence type="ECO:0000313" key="3">
    <source>
        <dbReference type="Proteomes" id="UP000604046"/>
    </source>
</evidence>
<keyword evidence="3" id="KW-1185">Reference proteome</keyword>
<organism evidence="2 3">
    <name type="scientific">Symbiodinium natans</name>
    <dbReference type="NCBI Taxonomy" id="878477"/>
    <lineage>
        <taxon>Eukaryota</taxon>
        <taxon>Sar</taxon>
        <taxon>Alveolata</taxon>
        <taxon>Dinophyceae</taxon>
        <taxon>Suessiales</taxon>
        <taxon>Symbiodiniaceae</taxon>
        <taxon>Symbiodinium</taxon>
    </lineage>
</organism>
<reference evidence="2" key="1">
    <citation type="submission" date="2021-02" db="EMBL/GenBank/DDBJ databases">
        <authorList>
            <person name="Dougan E. K."/>
            <person name="Rhodes N."/>
            <person name="Thang M."/>
            <person name="Chan C."/>
        </authorList>
    </citation>
    <scope>NUCLEOTIDE SEQUENCE</scope>
</reference>
<protein>
    <submittedName>
        <fullName evidence="2">SACS protein</fullName>
    </submittedName>
</protein>
<gene>
    <name evidence="2" type="primary">SACS</name>
    <name evidence="2" type="ORF">SNAT2548_LOCUS5163</name>
</gene>
<name>A0A812IZJ1_9DINO</name>
<evidence type="ECO:0000313" key="2">
    <source>
        <dbReference type="EMBL" id="CAE7192681.1"/>
    </source>
</evidence>
<dbReference type="AlphaFoldDB" id="A0A812IZJ1"/>
<dbReference type="OrthoDB" id="430407at2759"/>
<dbReference type="SUPFAM" id="SSF46565">
    <property type="entry name" value="Chaperone J-domain"/>
    <property type="match status" value="1"/>
</dbReference>
<accession>A0A812IZJ1</accession>
<comment type="caution">
    <text evidence="2">The sequence shown here is derived from an EMBL/GenBank/DDBJ whole genome shotgun (WGS) entry which is preliminary data.</text>
</comment>
<dbReference type="InterPro" id="IPR036869">
    <property type="entry name" value="J_dom_sf"/>
</dbReference>
<feature type="compositionally biased region" description="Pro residues" evidence="1">
    <location>
        <begin position="18"/>
        <end position="41"/>
    </location>
</feature>
<evidence type="ECO:0000256" key="1">
    <source>
        <dbReference type="SAM" id="MobiDB-lite"/>
    </source>
</evidence>
<dbReference type="Gene3D" id="1.10.287.110">
    <property type="entry name" value="DnaJ domain"/>
    <property type="match status" value="1"/>
</dbReference>
<dbReference type="EMBL" id="CAJNDS010000328">
    <property type="protein sequence ID" value="CAE7192681.1"/>
    <property type="molecule type" value="Genomic_DNA"/>
</dbReference>
<sequence length="121" mass="13253">MPCVEADEEPPKVEAPPQVAPDPTPPPEPPVHLPPEPPRPSPATASTDASEEDREVAAGEAEVARAMSVLLEQPFSKQKKVLKSIRLQWHPDKNPDQSAVATRVFQFVQAHDHWLAHHGLS</sequence>